<dbReference type="EMBL" id="JABACI010000001">
    <property type="protein sequence ID" value="NLP82919.1"/>
    <property type="molecule type" value="Genomic_DNA"/>
</dbReference>
<evidence type="ECO:0000256" key="2">
    <source>
        <dbReference type="ARBA" id="ARBA00006472"/>
    </source>
</evidence>
<evidence type="ECO:0000313" key="6">
    <source>
        <dbReference type="EMBL" id="NLP82919.1"/>
    </source>
</evidence>
<dbReference type="Proteomes" id="UP001429745">
    <property type="component" value="Unassembled WGS sequence"/>
</dbReference>
<comment type="caution">
    <text evidence="6">The sequence shown here is derived from an EMBL/GenBank/DDBJ whole genome shotgun (WGS) entry which is preliminary data.</text>
</comment>
<dbReference type="PANTHER" id="PTHR12599">
    <property type="entry name" value="PTERIN-4-ALPHA-CARBINOLAMINE DEHYDRATASE"/>
    <property type="match status" value="1"/>
</dbReference>
<proteinExistence type="inferred from homology"/>
<dbReference type="PANTHER" id="PTHR12599:SF0">
    <property type="entry name" value="PTERIN-4-ALPHA-CARBINOLAMINE DEHYDRATASE"/>
    <property type="match status" value="1"/>
</dbReference>
<comment type="similarity">
    <text evidence="2">Belongs to the pterin-4-alpha-carbinolamine dehydratase family.</text>
</comment>
<dbReference type="SUPFAM" id="SSF55248">
    <property type="entry name" value="PCD-like"/>
    <property type="match status" value="1"/>
</dbReference>
<dbReference type="InterPro" id="IPR036428">
    <property type="entry name" value="PCD_sf"/>
</dbReference>
<evidence type="ECO:0000256" key="4">
    <source>
        <dbReference type="ARBA" id="ARBA00021735"/>
    </source>
</evidence>
<evidence type="ECO:0000256" key="5">
    <source>
        <dbReference type="ARBA" id="ARBA00023239"/>
    </source>
</evidence>
<dbReference type="EC" id="4.2.1.96" evidence="3"/>
<evidence type="ECO:0000256" key="3">
    <source>
        <dbReference type="ARBA" id="ARBA00013252"/>
    </source>
</evidence>
<evidence type="ECO:0000313" key="7">
    <source>
        <dbReference type="Proteomes" id="UP001429745"/>
    </source>
</evidence>
<keyword evidence="5" id="KW-0456">Lyase</keyword>
<name>A0ABX1K7C6_9MICO</name>
<accession>A0ABX1K7C6</accession>
<sequence length="102" mass="10829">MDTITSEEFRAHPGVEDWTPGAAGAVAHFRTGNFATGAQLFAAIAELAEEADHHPDVDIRYASVRVTLMTHSAGGLTAKDAELAARISDAARELDIPVERAT</sequence>
<keyword evidence="7" id="KW-1185">Reference proteome</keyword>
<gene>
    <name evidence="6" type="ORF">HF576_03585</name>
</gene>
<protein>
    <recommendedName>
        <fullName evidence="4">Putative pterin-4-alpha-carbinolamine dehydratase</fullName>
        <ecNumber evidence="3">4.2.1.96</ecNumber>
    </recommendedName>
</protein>
<organism evidence="6 7">
    <name type="scientific">Microbacterium salsuginis</name>
    <dbReference type="NCBI Taxonomy" id="2722803"/>
    <lineage>
        <taxon>Bacteria</taxon>
        <taxon>Bacillati</taxon>
        <taxon>Actinomycetota</taxon>
        <taxon>Actinomycetes</taxon>
        <taxon>Micrococcales</taxon>
        <taxon>Microbacteriaceae</taxon>
        <taxon>Microbacterium</taxon>
    </lineage>
</organism>
<evidence type="ECO:0000256" key="1">
    <source>
        <dbReference type="ARBA" id="ARBA00001554"/>
    </source>
</evidence>
<dbReference type="CDD" id="cd00488">
    <property type="entry name" value="PCD_DCoH"/>
    <property type="match status" value="1"/>
</dbReference>
<dbReference type="RefSeq" id="WP_168911385.1">
    <property type="nucleotide sequence ID" value="NZ_JABACI010000001.1"/>
</dbReference>
<comment type="catalytic activity">
    <reaction evidence="1">
        <text>(4aS,6R)-4a-hydroxy-L-erythro-5,6,7,8-tetrahydrobiopterin = (6R)-L-erythro-6,7-dihydrobiopterin + H2O</text>
        <dbReference type="Rhea" id="RHEA:11920"/>
        <dbReference type="ChEBI" id="CHEBI:15377"/>
        <dbReference type="ChEBI" id="CHEBI:15642"/>
        <dbReference type="ChEBI" id="CHEBI:43120"/>
        <dbReference type="EC" id="4.2.1.96"/>
    </reaction>
</comment>
<reference evidence="6 7" key="1">
    <citation type="submission" date="2020-04" db="EMBL/GenBank/DDBJ databases">
        <title>CFH 90308 Microbacterium sp.</title>
        <authorList>
            <person name="Nie G."/>
            <person name="Ming H."/>
            <person name="Xia T."/>
        </authorList>
    </citation>
    <scope>NUCLEOTIDE SEQUENCE [LARGE SCALE GENOMIC DNA]</scope>
    <source>
        <strain evidence="6 7">CFH 90308</strain>
    </source>
</reference>
<dbReference type="Gene3D" id="3.30.1360.20">
    <property type="entry name" value="Transcriptional coactivator/pterin dehydratase"/>
    <property type="match status" value="1"/>
</dbReference>
<dbReference type="Pfam" id="PF01329">
    <property type="entry name" value="Pterin_4a"/>
    <property type="match status" value="1"/>
</dbReference>
<dbReference type="InterPro" id="IPR001533">
    <property type="entry name" value="Pterin_deHydtase"/>
</dbReference>